<evidence type="ECO:0000256" key="1">
    <source>
        <dbReference type="PROSITE-ProRule" id="PRU00047"/>
    </source>
</evidence>
<dbReference type="PROSITE" id="PS50158">
    <property type="entry name" value="ZF_CCHC"/>
    <property type="match status" value="1"/>
</dbReference>
<dbReference type="Proteomes" id="UP000606786">
    <property type="component" value="Unassembled WGS sequence"/>
</dbReference>
<accession>A0A811USE3</accession>
<evidence type="ECO:0000313" key="3">
    <source>
        <dbReference type="EMBL" id="CAD7002079.1"/>
    </source>
</evidence>
<organism evidence="3 4">
    <name type="scientific">Ceratitis capitata</name>
    <name type="common">Mediterranean fruit fly</name>
    <name type="synonym">Tephritis capitata</name>
    <dbReference type="NCBI Taxonomy" id="7213"/>
    <lineage>
        <taxon>Eukaryota</taxon>
        <taxon>Metazoa</taxon>
        <taxon>Ecdysozoa</taxon>
        <taxon>Arthropoda</taxon>
        <taxon>Hexapoda</taxon>
        <taxon>Insecta</taxon>
        <taxon>Pterygota</taxon>
        <taxon>Neoptera</taxon>
        <taxon>Endopterygota</taxon>
        <taxon>Diptera</taxon>
        <taxon>Brachycera</taxon>
        <taxon>Muscomorpha</taxon>
        <taxon>Tephritoidea</taxon>
        <taxon>Tephritidae</taxon>
        <taxon>Ceratitis</taxon>
        <taxon>Ceratitis</taxon>
    </lineage>
</organism>
<evidence type="ECO:0000313" key="4">
    <source>
        <dbReference type="Proteomes" id="UP000606786"/>
    </source>
</evidence>
<protein>
    <submittedName>
        <fullName evidence="3">(Mediterranean fruit fly) hypothetical protein</fullName>
    </submittedName>
</protein>
<dbReference type="EMBL" id="CAJHJT010000023">
    <property type="protein sequence ID" value="CAD7002079.1"/>
    <property type="molecule type" value="Genomic_DNA"/>
</dbReference>
<dbReference type="GO" id="GO:0008270">
    <property type="term" value="F:zinc ion binding"/>
    <property type="evidence" value="ECO:0007669"/>
    <property type="project" value="UniProtKB-KW"/>
</dbReference>
<proteinExistence type="predicted"/>
<name>A0A811USE3_CERCA</name>
<sequence>MAKCLHLCFSCLSPGHATRDCRRRRKSCPVDGCQRHHNQLLHDDNASRHWSKNEEAPYDSQRPWYSQLKPTHAKSQSRDIRNAVRYQHKLPVHPYEHVTPKVLIGLDHCHLGLSTKPILTNRDVQLKKPSCFHVSTSESQMHNLMENYFTVESFGVRALPPIKSVTPSVTEFSTAEGTPAILPIGVRVIPLS</sequence>
<dbReference type="GO" id="GO:0003676">
    <property type="term" value="F:nucleic acid binding"/>
    <property type="evidence" value="ECO:0007669"/>
    <property type="project" value="InterPro"/>
</dbReference>
<keyword evidence="1" id="KW-0479">Metal-binding</keyword>
<keyword evidence="1" id="KW-0862">Zinc</keyword>
<dbReference type="InterPro" id="IPR001878">
    <property type="entry name" value="Znf_CCHC"/>
</dbReference>
<evidence type="ECO:0000259" key="2">
    <source>
        <dbReference type="PROSITE" id="PS50158"/>
    </source>
</evidence>
<keyword evidence="1" id="KW-0863">Zinc-finger</keyword>
<gene>
    <name evidence="3" type="ORF">CCAP1982_LOCUS10567</name>
</gene>
<reference evidence="3" key="1">
    <citation type="submission" date="2020-11" db="EMBL/GenBank/DDBJ databases">
        <authorList>
            <person name="Whitehead M."/>
        </authorList>
    </citation>
    <scope>NUCLEOTIDE SEQUENCE</scope>
    <source>
        <strain evidence="3">EGII</strain>
    </source>
</reference>
<dbReference type="AlphaFoldDB" id="A0A811USE3"/>
<comment type="caution">
    <text evidence="3">The sequence shown here is derived from an EMBL/GenBank/DDBJ whole genome shotgun (WGS) entry which is preliminary data.</text>
</comment>
<keyword evidence="4" id="KW-1185">Reference proteome</keyword>
<feature type="domain" description="CCHC-type" evidence="2">
    <location>
        <begin position="8"/>
        <end position="23"/>
    </location>
</feature>